<evidence type="ECO:0000313" key="1">
    <source>
        <dbReference type="EMBL" id="KAF9422693.1"/>
    </source>
</evidence>
<comment type="caution">
    <text evidence="1">The sequence shown here is derived from an EMBL/GenBank/DDBJ whole genome shotgun (WGS) entry which is preliminary data.</text>
</comment>
<sequence length="352" mass="40646">MVHVSTNKIHTTHTVPSLHKNSNTFCIYFTNVNKEHYKTTFLQSSNKMEKLRFEFVIKAGEDPKSNIICITSITNSNGGTFLIPEQLQPAKLHDAVIKTQAFQKVRNTLQKRHDKRQIWISVTPEISDAYLDEGGNMQFKNYFLEETRQETSKQTSTTSISEEALTTILENFTEILKDKSKPHNIRKLTEKFIIDKFTTKTSNPTQWMNIFETECTRLGIEEDIKKIEALRLFLEDACLDWYSSMLIKYTVNSEWLTWKQNFCETYADRGWSPISYTNNTISPCITDGTSLNHRLITDIEAVFLNKIKRGEQDRSMHASPCSHLASGKVSPRERDQIRNTLLQCLGTNVSIR</sequence>
<proteinExistence type="predicted"/>
<dbReference type="Proteomes" id="UP000648187">
    <property type="component" value="Unassembled WGS sequence"/>
</dbReference>
<organism evidence="1 2">
    <name type="scientific">Spodoptera exigua</name>
    <name type="common">Beet armyworm</name>
    <name type="synonym">Noctua fulgens</name>
    <dbReference type="NCBI Taxonomy" id="7107"/>
    <lineage>
        <taxon>Eukaryota</taxon>
        <taxon>Metazoa</taxon>
        <taxon>Ecdysozoa</taxon>
        <taxon>Arthropoda</taxon>
        <taxon>Hexapoda</taxon>
        <taxon>Insecta</taxon>
        <taxon>Pterygota</taxon>
        <taxon>Neoptera</taxon>
        <taxon>Endopterygota</taxon>
        <taxon>Lepidoptera</taxon>
        <taxon>Glossata</taxon>
        <taxon>Ditrysia</taxon>
        <taxon>Noctuoidea</taxon>
        <taxon>Noctuidae</taxon>
        <taxon>Amphipyrinae</taxon>
        <taxon>Spodoptera</taxon>
    </lineage>
</organism>
<protein>
    <submittedName>
        <fullName evidence="1">Uncharacterized protein</fullName>
    </submittedName>
</protein>
<evidence type="ECO:0000313" key="2">
    <source>
        <dbReference type="Proteomes" id="UP000648187"/>
    </source>
</evidence>
<keyword evidence="2" id="KW-1185">Reference proteome</keyword>
<reference evidence="1" key="1">
    <citation type="submission" date="2020-08" db="EMBL/GenBank/DDBJ databases">
        <title>Spodoptera exigua strain:BAW_Kor-Di-RS1 Genome sequencing and assembly.</title>
        <authorList>
            <person name="Kim J."/>
            <person name="Nam H.Y."/>
            <person name="Kwon M."/>
            <person name="Choi J.H."/>
            <person name="Cho S.R."/>
            <person name="Kim G.-H."/>
        </authorList>
    </citation>
    <scope>NUCLEOTIDE SEQUENCE</scope>
    <source>
        <strain evidence="1">BAW_Kor-Di-RS1</strain>
        <tissue evidence="1">Whole-body</tissue>
    </source>
</reference>
<name>A0A835LF37_SPOEX</name>
<accession>A0A835LF37</accession>
<dbReference type="EMBL" id="JACKWZ010000014">
    <property type="protein sequence ID" value="KAF9422693.1"/>
    <property type="molecule type" value="Genomic_DNA"/>
</dbReference>
<dbReference type="AlphaFoldDB" id="A0A835LF37"/>
<gene>
    <name evidence="1" type="ORF">HW555_001687</name>
</gene>